<evidence type="ECO:0000256" key="1">
    <source>
        <dbReference type="ARBA" id="ARBA00023002"/>
    </source>
</evidence>
<evidence type="ECO:0000313" key="3">
    <source>
        <dbReference type="EMBL" id="APH00324.1"/>
    </source>
</evidence>
<accession>A0A1L3MDB0</accession>
<protein>
    <submittedName>
        <fullName evidence="3">Amino acid dehydrogenase</fullName>
    </submittedName>
    <submittedName>
        <fullName evidence="4">FAD-dependent oxidoreductase</fullName>
    </submittedName>
</protein>
<dbReference type="SUPFAM" id="SSF54373">
    <property type="entry name" value="FAD-linked reductases, C-terminal domain"/>
    <property type="match status" value="1"/>
</dbReference>
<dbReference type="AlphaFoldDB" id="A0A1L3MDB0"/>
<reference evidence="4 6" key="2">
    <citation type="submission" date="2020-10" db="EMBL/GenBank/DDBJ databases">
        <title>Janibacter indicus TT2 genome sequence.</title>
        <authorList>
            <person name="Lee K."/>
            <person name="Ganzorig M."/>
        </authorList>
    </citation>
    <scope>NUCLEOTIDE SEQUENCE [LARGE SCALE GENOMIC DNA]</scope>
    <source>
        <strain evidence="4 6">TT2</strain>
    </source>
</reference>
<reference evidence="3 5" key="1">
    <citation type="submission" date="2015-11" db="EMBL/GenBank/DDBJ databases">
        <authorList>
            <person name="Zhang Y."/>
            <person name="Guo Z."/>
        </authorList>
    </citation>
    <scope>NUCLEOTIDE SEQUENCE [LARGE SCALE GENOMIC DNA]</scope>
    <source>
        <strain evidence="3 5">YFY001</strain>
    </source>
</reference>
<dbReference type="PANTHER" id="PTHR13847:SF289">
    <property type="entry name" value="GLYCINE OXIDASE"/>
    <property type="match status" value="1"/>
</dbReference>
<gene>
    <name evidence="3" type="ORF">ASJ30_01250</name>
    <name evidence="4" type="ORF">IGS73_01265</name>
</gene>
<proteinExistence type="predicted"/>
<dbReference type="InterPro" id="IPR006076">
    <property type="entry name" value="FAD-dep_OxRdtase"/>
</dbReference>
<dbReference type="EMBL" id="CP062789">
    <property type="protein sequence ID" value="QOK23105.1"/>
    <property type="molecule type" value="Genomic_DNA"/>
</dbReference>
<dbReference type="PANTHER" id="PTHR13847">
    <property type="entry name" value="SARCOSINE DEHYDROGENASE-RELATED"/>
    <property type="match status" value="1"/>
</dbReference>
<dbReference type="KEGG" id="jte:ASJ30_01250"/>
<evidence type="ECO:0000313" key="6">
    <source>
        <dbReference type="Proteomes" id="UP000593998"/>
    </source>
</evidence>
<evidence type="ECO:0000313" key="5">
    <source>
        <dbReference type="Proteomes" id="UP000182938"/>
    </source>
</evidence>
<dbReference type="Pfam" id="PF01266">
    <property type="entry name" value="DAO"/>
    <property type="match status" value="1"/>
</dbReference>
<dbReference type="GO" id="GO:0005737">
    <property type="term" value="C:cytoplasm"/>
    <property type="evidence" value="ECO:0007669"/>
    <property type="project" value="TreeGrafter"/>
</dbReference>
<dbReference type="GO" id="GO:0016491">
    <property type="term" value="F:oxidoreductase activity"/>
    <property type="evidence" value="ECO:0007669"/>
    <property type="project" value="UniProtKB-KW"/>
</dbReference>
<feature type="domain" description="FAD dependent oxidoreductase" evidence="2">
    <location>
        <begin position="10"/>
        <end position="400"/>
    </location>
</feature>
<evidence type="ECO:0000313" key="4">
    <source>
        <dbReference type="EMBL" id="QOK23105.1"/>
    </source>
</evidence>
<keyword evidence="1" id="KW-0560">Oxidoreductase</keyword>
<evidence type="ECO:0000259" key="2">
    <source>
        <dbReference type="Pfam" id="PF01266"/>
    </source>
</evidence>
<dbReference type="Gene3D" id="3.50.50.60">
    <property type="entry name" value="FAD/NAD(P)-binding domain"/>
    <property type="match status" value="2"/>
</dbReference>
<keyword evidence="5" id="KW-1185">Reference proteome</keyword>
<name>A0A1L3MDB0_9MICO</name>
<dbReference type="InterPro" id="IPR036188">
    <property type="entry name" value="FAD/NAD-bd_sf"/>
</dbReference>
<dbReference type="Proteomes" id="UP000593998">
    <property type="component" value="Chromosome"/>
</dbReference>
<dbReference type="Gene3D" id="3.30.9.10">
    <property type="entry name" value="D-Amino Acid Oxidase, subunit A, domain 2"/>
    <property type="match status" value="1"/>
</dbReference>
<sequence length="418" mass="44607">MSTLYPAPKKVAVIGAGMVGLSTAWFLQEHGVEVEVLDRDGVAAGSSWGNAGWITPGISTPLPDPAVLSYGIKAVISPASPVYVPVTADPRLLRFLATFTRNSTMRRWSRSMRALVPINGHAISAFEDLAAGGVDSPAREARSFIAGYETKEQTEFLLTELEHIAASGQDVGFEELTGDEVRAAEPTFSDRIGAGIRLLGQRYLNPGEYVAALADSVRARGGTIREGAEVTGITDETKGVRLAVRGGGDERFDRVVVATGTWLDHLARPFGVRMHVQAGRGYSFSVPIDHTPQGPVYLPAQRVACTPLGDRLRVAGMMEFRKPDAALDPRRISAIVDAARPYLTGVDLDDRQDEWVGSRPCTSDGLPLIGVTSSPRVSVAGGHGMWGITLGPATGRLLAEAMVTGRPAAELTPFDPLR</sequence>
<dbReference type="SUPFAM" id="SSF51905">
    <property type="entry name" value="FAD/NAD(P)-binding domain"/>
    <property type="match status" value="1"/>
</dbReference>
<organism evidence="3 5">
    <name type="scientific">Janibacter indicus</name>
    <dbReference type="NCBI Taxonomy" id="857417"/>
    <lineage>
        <taxon>Bacteria</taxon>
        <taxon>Bacillati</taxon>
        <taxon>Actinomycetota</taxon>
        <taxon>Actinomycetes</taxon>
        <taxon>Micrococcales</taxon>
        <taxon>Intrasporangiaceae</taxon>
        <taxon>Janibacter</taxon>
    </lineage>
</organism>
<dbReference type="RefSeq" id="WP_072623506.1">
    <property type="nucleotide sequence ID" value="NZ_CP013290.1"/>
</dbReference>
<dbReference type="Proteomes" id="UP000182938">
    <property type="component" value="Chromosome"/>
</dbReference>
<dbReference type="EMBL" id="CP013290">
    <property type="protein sequence ID" value="APH00324.1"/>
    <property type="molecule type" value="Genomic_DNA"/>
</dbReference>